<name>A0ABT4CTY6_9CLOT</name>
<proteinExistence type="predicted"/>
<dbReference type="InterPro" id="IPR023860">
    <property type="entry name" value="FeFe-hyd_TM1266"/>
</dbReference>
<dbReference type="Pfam" id="PF21699">
    <property type="entry name" value="TM1266-like"/>
    <property type="match status" value="1"/>
</dbReference>
<dbReference type="InterPro" id="IPR027271">
    <property type="entry name" value="Acetolactate_synth/TF_NikR_C"/>
</dbReference>
<sequence>MEYTIMAVAIEPRNVSAPKVQEILTKHGCIIKVRLGLHDVSEDSCSKRGLILLQLCANADEIEGLRKDLESIEGVKVNTMIV</sequence>
<evidence type="ECO:0008006" key="3">
    <source>
        <dbReference type="Google" id="ProtNLM"/>
    </source>
</evidence>
<evidence type="ECO:0000313" key="1">
    <source>
        <dbReference type="EMBL" id="MCY6371429.1"/>
    </source>
</evidence>
<reference evidence="1" key="1">
    <citation type="submission" date="2022-12" db="EMBL/GenBank/DDBJ databases">
        <authorList>
            <person name="Wang J."/>
        </authorList>
    </citation>
    <scope>NUCLEOTIDE SEQUENCE</scope>
    <source>
        <strain evidence="1">HY-42-06</strain>
    </source>
</reference>
<dbReference type="Proteomes" id="UP001079657">
    <property type="component" value="Unassembled WGS sequence"/>
</dbReference>
<gene>
    <name evidence="1" type="ORF">OXH55_12335</name>
</gene>
<dbReference type="RefSeq" id="WP_268050292.1">
    <property type="nucleotide sequence ID" value="NZ_JAPQES010000004.1"/>
</dbReference>
<dbReference type="EMBL" id="JAPQES010000004">
    <property type="protein sequence ID" value="MCY6371429.1"/>
    <property type="molecule type" value="Genomic_DNA"/>
</dbReference>
<dbReference type="InterPro" id="IPR045865">
    <property type="entry name" value="ACT-like_dom_sf"/>
</dbReference>
<accession>A0ABT4CTY6</accession>
<dbReference type="Gene3D" id="3.30.70.1150">
    <property type="entry name" value="ACT-like. Chain A, domain 2"/>
    <property type="match status" value="1"/>
</dbReference>
<keyword evidence="2" id="KW-1185">Reference proteome</keyword>
<evidence type="ECO:0000313" key="2">
    <source>
        <dbReference type="Proteomes" id="UP001079657"/>
    </source>
</evidence>
<comment type="caution">
    <text evidence="1">The sequence shown here is derived from an EMBL/GenBank/DDBJ whole genome shotgun (WGS) entry which is preliminary data.</text>
</comment>
<organism evidence="1 2">
    <name type="scientific">Clostridium ganghwense</name>
    <dbReference type="NCBI Taxonomy" id="312089"/>
    <lineage>
        <taxon>Bacteria</taxon>
        <taxon>Bacillati</taxon>
        <taxon>Bacillota</taxon>
        <taxon>Clostridia</taxon>
        <taxon>Eubacteriales</taxon>
        <taxon>Clostridiaceae</taxon>
        <taxon>Clostridium</taxon>
    </lineage>
</organism>
<dbReference type="SUPFAM" id="SSF55021">
    <property type="entry name" value="ACT-like"/>
    <property type="match status" value="1"/>
</dbReference>
<protein>
    <recommendedName>
        <fullName evidence="3">Iron-only hydrogenase system regulator</fullName>
    </recommendedName>
</protein>